<comment type="caution">
    <text evidence="3">The sequence shown here is derived from an EMBL/GenBank/DDBJ whole genome shotgun (WGS) entry which is preliminary data.</text>
</comment>
<protein>
    <submittedName>
        <fullName evidence="3">Acyltransferase</fullName>
    </submittedName>
</protein>
<dbReference type="PANTHER" id="PTHR23028">
    <property type="entry name" value="ACETYLTRANSFERASE"/>
    <property type="match status" value="1"/>
</dbReference>
<feature type="transmembrane region" description="Helical" evidence="1">
    <location>
        <begin position="247"/>
        <end position="264"/>
    </location>
</feature>
<feature type="transmembrane region" description="Helical" evidence="1">
    <location>
        <begin position="331"/>
        <end position="350"/>
    </location>
</feature>
<dbReference type="AlphaFoldDB" id="A0A9X1ZYH8"/>
<dbReference type="Proteomes" id="UP001139521">
    <property type="component" value="Unassembled WGS sequence"/>
</dbReference>
<keyword evidence="3" id="KW-0808">Transferase</keyword>
<dbReference type="RefSeq" id="WP_249599748.1">
    <property type="nucleotide sequence ID" value="NZ_JAKHSK010000001.1"/>
</dbReference>
<dbReference type="GO" id="GO:0000271">
    <property type="term" value="P:polysaccharide biosynthetic process"/>
    <property type="evidence" value="ECO:0007669"/>
    <property type="project" value="TreeGrafter"/>
</dbReference>
<dbReference type="InterPro" id="IPR050879">
    <property type="entry name" value="Acyltransferase_3"/>
</dbReference>
<dbReference type="InterPro" id="IPR002656">
    <property type="entry name" value="Acyl_transf_3_dom"/>
</dbReference>
<keyword evidence="1" id="KW-0472">Membrane</keyword>
<feature type="transmembrane region" description="Helical" evidence="1">
    <location>
        <begin position="46"/>
        <end position="66"/>
    </location>
</feature>
<feature type="transmembrane region" description="Helical" evidence="1">
    <location>
        <begin position="270"/>
        <end position="288"/>
    </location>
</feature>
<keyword evidence="1" id="KW-1133">Transmembrane helix</keyword>
<feature type="transmembrane region" description="Helical" evidence="1">
    <location>
        <begin position="86"/>
        <end position="104"/>
    </location>
</feature>
<dbReference type="GO" id="GO:0016747">
    <property type="term" value="F:acyltransferase activity, transferring groups other than amino-acyl groups"/>
    <property type="evidence" value="ECO:0007669"/>
    <property type="project" value="InterPro"/>
</dbReference>
<feature type="transmembrane region" description="Helical" evidence="1">
    <location>
        <begin position="300"/>
        <end position="325"/>
    </location>
</feature>
<evidence type="ECO:0000313" key="4">
    <source>
        <dbReference type="Proteomes" id="UP001139521"/>
    </source>
</evidence>
<feature type="transmembrane region" description="Helical" evidence="1">
    <location>
        <begin position="218"/>
        <end position="235"/>
    </location>
</feature>
<feature type="transmembrane region" description="Helical" evidence="1">
    <location>
        <begin position="146"/>
        <end position="165"/>
    </location>
</feature>
<name>A0A9X1ZYH8_9FLAO</name>
<feature type="transmembrane region" description="Helical" evidence="1">
    <location>
        <begin position="172"/>
        <end position="191"/>
    </location>
</feature>
<dbReference type="PANTHER" id="PTHR23028:SF53">
    <property type="entry name" value="ACYL_TRANSF_3 DOMAIN-CONTAINING PROTEIN"/>
    <property type="match status" value="1"/>
</dbReference>
<keyword evidence="4" id="KW-1185">Reference proteome</keyword>
<keyword evidence="1" id="KW-0812">Transmembrane</keyword>
<gene>
    <name evidence="3" type="ORF">L1967_00465</name>
</gene>
<evidence type="ECO:0000256" key="1">
    <source>
        <dbReference type="SAM" id="Phobius"/>
    </source>
</evidence>
<reference evidence="3" key="1">
    <citation type="submission" date="2022-01" db="EMBL/GenBank/DDBJ databases">
        <title>Genome sequencing of Zunongwangia sp. M21534 genome.</title>
        <authorList>
            <person name="Chen Y."/>
            <person name="Dong C."/>
            <person name="Shao Z."/>
        </authorList>
    </citation>
    <scope>NUCLEOTIDE SEQUENCE</scope>
    <source>
        <strain evidence="3">MCCC M21534</strain>
    </source>
</reference>
<sequence length="368" mass="43977">MKRRISALDSFRALAILAVLLYHYFSRWTYPKNDISLYPYDDAYDYFGYAYLGVEFFFIISGFVIFFTLEKTLNLKVFWKKRFIRLVPPIIFASVTTFIFVKLLDDESLFLNSNQFKNFIPSITFISPQILKTIFKGNWGYIDGSYWSLWPEIQFYALSSILYFLNKKRFVFNYIAVSSAIICLNTLVKFFKQTPKFNLLPESFFHYYQIIFDKGFNLVNYIPFFSLGFIFYIFYKNHHDNVKTCLINKLYLAFLILYVLFIYGGIDESFIIRIIYACMLVLFYVFIYHPEYLRFFENKFLVRIGVSSYFLYLIHQNIGVLIIHYWGSNNYGFIVPSLLVLSLIPLSIFYSEKIDRPVGKWLRNRLIK</sequence>
<accession>A0A9X1ZYH8</accession>
<feature type="transmembrane region" description="Helical" evidence="1">
    <location>
        <begin position="7"/>
        <end position="26"/>
    </location>
</feature>
<feature type="domain" description="Acyltransferase 3" evidence="2">
    <location>
        <begin position="6"/>
        <end position="347"/>
    </location>
</feature>
<evidence type="ECO:0000313" key="3">
    <source>
        <dbReference type="EMBL" id="MCL6216754.1"/>
    </source>
</evidence>
<dbReference type="EMBL" id="JAKHSK010000001">
    <property type="protein sequence ID" value="MCL6216754.1"/>
    <property type="molecule type" value="Genomic_DNA"/>
</dbReference>
<evidence type="ECO:0000259" key="2">
    <source>
        <dbReference type="Pfam" id="PF01757"/>
    </source>
</evidence>
<dbReference type="GO" id="GO:0016020">
    <property type="term" value="C:membrane"/>
    <property type="evidence" value="ECO:0007669"/>
    <property type="project" value="TreeGrafter"/>
</dbReference>
<dbReference type="Pfam" id="PF01757">
    <property type="entry name" value="Acyl_transf_3"/>
    <property type="match status" value="1"/>
</dbReference>
<organism evidence="3 4">
    <name type="scientific">Zunongwangia pacifica</name>
    <dbReference type="NCBI Taxonomy" id="2911062"/>
    <lineage>
        <taxon>Bacteria</taxon>
        <taxon>Pseudomonadati</taxon>
        <taxon>Bacteroidota</taxon>
        <taxon>Flavobacteriia</taxon>
        <taxon>Flavobacteriales</taxon>
        <taxon>Flavobacteriaceae</taxon>
        <taxon>Zunongwangia</taxon>
    </lineage>
</organism>
<keyword evidence="3" id="KW-0012">Acyltransferase</keyword>
<proteinExistence type="predicted"/>